<comment type="caution">
    <text evidence="2">The sequence shown here is derived from an EMBL/GenBank/DDBJ whole genome shotgun (WGS) entry which is preliminary data.</text>
</comment>
<proteinExistence type="predicted"/>
<sequence>MASSTATLNEQGAEKASLESQNRFTIAAMEAIHASSFAQGFSDDVRKSAIRAILRHAVHEDGMHYHTKTPGGLHPAYIGFNPASAEAGPRGKTPNFKRALVEAHLQDVFDAVTMQDRLDGGISLLIRCPGFDAGPDIAPDKVTMDLYVTPRELLRNERVSGDTAVLVQAFCQEFVIPHLQRFIKRCNVESMQAPSKPHLYAEPVSLKGPNHLPVNANPLVSRIQCTAFHPATAATDMATDDACYPSPSAAIYKLAGATPKAKKVTSRTLTTPSANMVESEAMPETLRHRRQPRPADAFLLSSKEIFAAAKPLMVSSDSSPPGSALISIGFHSDAVLEWFKLGDDILPRLHKLITTVRSSRWEAVLVAAPWNMSREQAFNLSRALSADLKGSPDFAIVTRPPPMVSQSFTTTKQHRIQPPRLPRAKVTLSADARAALKLDRQHKSEQFYSDLGDALDKLDETTKTLASKHKRSVRFIQNSLTLGHAKFCNKRNKINAWNAFCWKKHQTTHTKRNVLPDLVTNHKLEYSKLSADEKQRLVEEFSDFRLNKTTGTRVTMRSKVNDVTHTIKSIELELDNLRCRTGVETILYAARGTTSLPLRGVAFATDGVEDFMPSVMGVDKQEMVSKMEGYAVQGVRGAAKNHQERVSQLRGQVREIINRKLREITGDSNAKMQWKYYFRNIVASYKVMIKGWPSSLPFVNLSDASSSYSQLDTLLRRWEAGSTHWETVSDLEFENLRRDRNQQIEAGEIEDPGRRPRSDKGTKRRHNQGDNPQHNKKHKSTVTVDDDDNESSNEGLPAEDQHTSHEPADLPHDSSTAPPTSSATATTSSASPVNGPTATNALEPSEITATPGSTNTSDESLNPGNDEAGASGQDSAGQTLDPGNDEVMAGASGQDLATETLDGNDKAMAGASGEDSAEKSLDPGNDEAMAGANNELMDELVSWINIFDGAAASMF</sequence>
<keyword evidence="3" id="KW-1185">Reference proteome</keyword>
<evidence type="ECO:0000256" key="1">
    <source>
        <dbReference type="SAM" id="MobiDB-lite"/>
    </source>
</evidence>
<dbReference type="OrthoDB" id="2685591at2759"/>
<protein>
    <submittedName>
        <fullName evidence="2">Uncharacterized protein</fullName>
    </submittedName>
</protein>
<name>A0A8I2YCE1_9AGAM</name>
<dbReference type="Proteomes" id="UP000683000">
    <property type="component" value="Unassembled WGS sequence"/>
</dbReference>
<gene>
    <name evidence="2" type="ORF">JVT61DRAFT_15608</name>
</gene>
<accession>A0A8I2YCE1</accession>
<evidence type="ECO:0000313" key="3">
    <source>
        <dbReference type="Proteomes" id="UP000683000"/>
    </source>
</evidence>
<feature type="compositionally biased region" description="Basic and acidic residues" evidence="1">
    <location>
        <begin position="751"/>
        <end position="761"/>
    </location>
</feature>
<feature type="compositionally biased region" description="Low complexity" evidence="1">
    <location>
        <begin position="814"/>
        <end position="832"/>
    </location>
</feature>
<dbReference type="AlphaFoldDB" id="A0A8I2YCE1"/>
<reference evidence="2" key="1">
    <citation type="submission" date="2021-03" db="EMBL/GenBank/DDBJ databases">
        <title>Evolutionary innovations through gain and loss of genes in the ectomycorrhizal Boletales.</title>
        <authorList>
            <person name="Wu G."/>
            <person name="Miyauchi S."/>
            <person name="Morin E."/>
            <person name="Yang Z.-L."/>
            <person name="Xu J."/>
            <person name="Martin F.M."/>
        </authorList>
    </citation>
    <scope>NUCLEOTIDE SEQUENCE</scope>
    <source>
        <strain evidence="2">BR01</strain>
    </source>
</reference>
<feature type="compositionally biased region" description="Basic and acidic residues" evidence="1">
    <location>
        <begin position="799"/>
        <end position="812"/>
    </location>
</feature>
<feature type="region of interest" description="Disordered" evidence="1">
    <location>
        <begin position="742"/>
        <end position="932"/>
    </location>
</feature>
<feature type="compositionally biased region" description="Polar residues" evidence="1">
    <location>
        <begin position="834"/>
        <end position="863"/>
    </location>
</feature>
<organism evidence="2 3">
    <name type="scientific">Boletus reticuloceps</name>
    <dbReference type="NCBI Taxonomy" id="495285"/>
    <lineage>
        <taxon>Eukaryota</taxon>
        <taxon>Fungi</taxon>
        <taxon>Dikarya</taxon>
        <taxon>Basidiomycota</taxon>
        <taxon>Agaricomycotina</taxon>
        <taxon>Agaricomycetes</taxon>
        <taxon>Agaricomycetidae</taxon>
        <taxon>Boletales</taxon>
        <taxon>Boletineae</taxon>
        <taxon>Boletaceae</taxon>
        <taxon>Boletoideae</taxon>
        <taxon>Boletus</taxon>
    </lineage>
</organism>
<evidence type="ECO:0000313" key="2">
    <source>
        <dbReference type="EMBL" id="KAG6369209.1"/>
    </source>
</evidence>
<dbReference type="EMBL" id="JAGFBS010000098">
    <property type="protein sequence ID" value="KAG6369209.1"/>
    <property type="molecule type" value="Genomic_DNA"/>
</dbReference>